<name>A0ABR1V3S3_9PEZI</name>
<evidence type="ECO:0000313" key="1">
    <source>
        <dbReference type="EMBL" id="KAK8065835.1"/>
    </source>
</evidence>
<keyword evidence="2" id="KW-1185">Reference proteome</keyword>
<protein>
    <submittedName>
        <fullName evidence="1">Uncharacterized protein</fullName>
    </submittedName>
</protein>
<gene>
    <name evidence="1" type="ORF">PG997_012582</name>
</gene>
<comment type="caution">
    <text evidence="1">The sequence shown here is derived from an EMBL/GenBank/DDBJ whole genome shotgun (WGS) entry which is preliminary data.</text>
</comment>
<reference evidence="1 2" key="1">
    <citation type="submission" date="2023-01" db="EMBL/GenBank/DDBJ databases">
        <title>Analysis of 21 Apiospora genomes using comparative genomics revels a genus with tremendous synthesis potential of carbohydrate active enzymes and secondary metabolites.</title>
        <authorList>
            <person name="Sorensen T."/>
        </authorList>
    </citation>
    <scope>NUCLEOTIDE SEQUENCE [LARGE SCALE GENOMIC DNA]</scope>
    <source>
        <strain evidence="1 2">CBS 114990</strain>
    </source>
</reference>
<sequence length="61" mass="7021">METREYRNYTKRIHYTATKFLEPASTMKPLVAFSVVALATLSNALIRFQCSQLVIERLDPS</sequence>
<proteinExistence type="predicted"/>
<evidence type="ECO:0000313" key="2">
    <source>
        <dbReference type="Proteomes" id="UP001433268"/>
    </source>
</evidence>
<organism evidence="1 2">
    <name type="scientific">Apiospora hydei</name>
    <dbReference type="NCBI Taxonomy" id="1337664"/>
    <lineage>
        <taxon>Eukaryota</taxon>
        <taxon>Fungi</taxon>
        <taxon>Dikarya</taxon>
        <taxon>Ascomycota</taxon>
        <taxon>Pezizomycotina</taxon>
        <taxon>Sordariomycetes</taxon>
        <taxon>Xylariomycetidae</taxon>
        <taxon>Amphisphaeriales</taxon>
        <taxon>Apiosporaceae</taxon>
        <taxon>Apiospora</taxon>
    </lineage>
</organism>
<accession>A0ABR1V3S3</accession>
<dbReference type="GeneID" id="92049956"/>
<dbReference type="RefSeq" id="XP_066662588.1">
    <property type="nucleotide sequence ID" value="XM_066816896.1"/>
</dbReference>
<dbReference type="EMBL" id="JAQQWN010000009">
    <property type="protein sequence ID" value="KAK8065835.1"/>
    <property type="molecule type" value="Genomic_DNA"/>
</dbReference>
<dbReference type="Proteomes" id="UP001433268">
    <property type="component" value="Unassembled WGS sequence"/>
</dbReference>